<keyword evidence="5" id="KW-0472">Membrane</keyword>
<dbReference type="Gene3D" id="3.90.1030.10">
    <property type="entry name" value="Ribosomal protein L17"/>
    <property type="match status" value="1"/>
</dbReference>
<evidence type="ECO:0000256" key="2">
    <source>
        <dbReference type="ARBA" id="ARBA00022980"/>
    </source>
</evidence>
<accession>A0ABQ7JEA2</accession>
<dbReference type="InterPro" id="IPR036373">
    <property type="entry name" value="Ribosomal_bL17_sf"/>
</dbReference>
<evidence type="ECO:0000256" key="3">
    <source>
        <dbReference type="ARBA" id="ARBA00023274"/>
    </source>
</evidence>
<evidence type="ECO:0000256" key="5">
    <source>
        <dbReference type="SAM" id="Phobius"/>
    </source>
</evidence>
<evidence type="ECO:0000256" key="4">
    <source>
        <dbReference type="RuleBase" id="RU000660"/>
    </source>
</evidence>
<sequence>MSSEIKSWNNVTLSYSFNALFRQYFLVAVCIFGIAGVCTPPYSATLCLRANQLSSKKLSADKHFAVFSKCTAMKFAFASSSSIASPFAFDGLEILSCLNKPRKIHIIKNTWISMKAHRPASFKKLSKSTDHRKAMLRALTTQIIRHGSVVTTEAKAKAVRKWVDKMITLAKRGGVHALRQALGWIYEKPLVFALFHQAPSRYAERYSGYCRVKKLSETRRGDSARMAQIELV</sequence>
<keyword evidence="3 4" id="KW-0687">Ribonucleoprotein</keyword>
<keyword evidence="7" id="KW-1185">Reference proteome</keyword>
<feature type="transmembrane region" description="Helical" evidence="5">
    <location>
        <begin position="24"/>
        <end position="48"/>
    </location>
</feature>
<evidence type="ECO:0000256" key="1">
    <source>
        <dbReference type="ARBA" id="ARBA00008777"/>
    </source>
</evidence>
<gene>
    <name evidence="6" type="ORF">IE077_000822</name>
</gene>
<proteinExistence type="inferred from homology"/>
<evidence type="ECO:0000313" key="7">
    <source>
        <dbReference type="Proteomes" id="UP000823046"/>
    </source>
</evidence>
<keyword evidence="5" id="KW-0812">Transmembrane</keyword>
<dbReference type="GO" id="GO:0005840">
    <property type="term" value="C:ribosome"/>
    <property type="evidence" value="ECO:0007669"/>
    <property type="project" value="UniProtKB-KW"/>
</dbReference>
<reference evidence="6 7" key="1">
    <citation type="journal article" date="2020" name="bioRxiv">
        <title>Metabolic contributions of an alphaproteobacterial endosymbiont in the apicomplexan Cardiosporidium cionae.</title>
        <authorList>
            <person name="Hunter E.S."/>
            <person name="Paight C.J."/>
            <person name="Lane C.E."/>
        </authorList>
    </citation>
    <scope>NUCLEOTIDE SEQUENCE [LARGE SCALE GENOMIC DNA]</scope>
    <source>
        <strain evidence="6">ESH_2018</strain>
    </source>
</reference>
<keyword evidence="5" id="KW-1133">Transmembrane helix</keyword>
<comment type="caution">
    <text evidence="6">The sequence shown here is derived from an EMBL/GenBank/DDBJ whole genome shotgun (WGS) entry which is preliminary data.</text>
</comment>
<evidence type="ECO:0000313" key="6">
    <source>
        <dbReference type="EMBL" id="KAF8822209.1"/>
    </source>
</evidence>
<dbReference type="Pfam" id="PF01196">
    <property type="entry name" value="Ribosomal_L17"/>
    <property type="match status" value="1"/>
</dbReference>
<dbReference type="SUPFAM" id="SSF64263">
    <property type="entry name" value="Prokaryotic ribosomal protein L17"/>
    <property type="match status" value="1"/>
</dbReference>
<protein>
    <submittedName>
        <fullName evidence="6">50S ribosomal protein L17</fullName>
    </submittedName>
</protein>
<dbReference type="EMBL" id="JADAQX010000073">
    <property type="protein sequence ID" value="KAF8822209.1"/>
    <property type="molecule type" value="Genomic_DNA"/>
</dbReference>
<dbReference type="Proteomes" id="UP000823046">
    <property type="component" value="Unassembled WGS sequence"/>
</dbReference>
<comment type="similarity">
    <text evidence="1 4">Belongs to the bacterial ribosomal protein bL17 family.</text>
</comment>
<dbReference type="NCBIfam" id="TIGR00059">
    <property type="entry name" value="L17"/>
    <property type="match status" value="1"/>
</dbReference>
<keyword evidence="2 4" id="KW-0689">Ribosomal protein</keyword>
<dbReference type="PANTHER" id="PTHR14413:SF16">
    <property type="entry name" value="LARGE RIBOSOMAL SUBUNIT PROTEIN BL17M"/>
    <property type="match status" value="1"/>
</dbReference>
<name>A0ABQ7JEA2_9APIC</name>
<dbReference type="InterPro" id="IPR000456">
    <property type="entry name" value="Ribosomal_bL17"/>
</dbReference>
<dbReference type="PANTHER" id="PTHR14413">
    <property type="entry name" value="RIBOSOMAL PROTEIN L17"/>
    <property type="match status" value="1"/>
</dbReference>
<organism evidence="6 7">
    <name type="scientific">Cardiosporidium cionae</name>
    <dbReference type="NCBI Taxonomy" id="476202"/>
    <lineage>
        <taxon>Eukaryota</taxon>
        <taxon>Sar</taxon>
        <taxon>Alveolata</taxon>
        <taxon>Apicomplexa</taxon>
        <taxon>Aconoidasida</taxon>
        <taxon>Nephromycida</taxon>
        <taxon>Cardiosporidium</taxon>
    </lineage>
</organism>